<reference evidence="3 4" key="1">
    <citation type="submission" date="2018-06" db="EMBL/GenBank/DDBJ databases">
        <title>Genomic Encyclopedia of Type Strains, Phase IV (KMG-IV): sequencing the most valuable type-strain genomes for metagenomic binning, comparative biology and taxonomic classification.</title>
        <authorList>
            <person name="Goeker M."/>
        </authorList>
    </citation>
    <scope>NUCLEOTIDE SEQUENCE [LARGE SCALE GENOMIC DNA]</scope>
    <source>
        <strain evidence="3 4">DSM 15140</strain>
    </source>
</reference>
<dbReference type="InterPro" id="IPR029063">
    <property type="entry name" value="SAM-dependent_MTases_sf"/>
</dbReference>
<dbReference type="PANTHER" id="PTHR43648">
    <property type="entry name" value="ELECTRON TRANSFER FLAVOPROTEIN BETA SUBUNIT LYSINE METHYLTRANSFERASE"/>
    <property type="match status" value="1"/>
</dbReference>
<keyword evidence="3" id="KW-0687">Ribonucleoprotein</keyword>
<evidence type="ECO:0000256" key="1">
    <source>
        <dbReference type="ARBA" id="ARBA00022603"/>
    </source>
</evidence>
<evidence type="ECO:0000313" key="4">
    <source>
        <dbReference type="Proteomes" id="UP000252254"/>
    </source>
</evidence>
<name>A0A366DWV9_9BACI</name>
<gene>
    <name evidence="3" type="ORF">DES48_11043</name>
</gene>
<dbReference type="GO" id="GO:0008276">
    <property type="term" value="F:protein methyltransferase activity"/>
    <property type="evidence" value="ECO:0007669"/>
    <property type="project" value="TreeGrafter"/>
</dbReference>
<dbReference type="Gene3D" id="3.40.50.150">
    <property type="entry name" value="Vaccinia Virus protein VP39"/>
    <property type="match status" value="1"/>
</dbReference>
<keyword evidence="2 3" id="KW-0808">Transferase</keyword>
<keyword evidence="3" id="KW-0689">Ribosomal protein</keyword>
<dbReference type="Proteomes" id="UP000252254">
    <property type="component" value="Unassembled WGS sequence"/>
</dbReference>
<keyword evidence="4" id="KW-1185">Reference proteome</keyword>
<organism evidence="3 4">
    <name type="scientific">Paraliobacillus ryukyuensis</name>
    <dbReference type="NCBI Taxonomy" id="200904"/>
    <lineage>
        <taxon>Bacteria</taxon>
        <taxon>Bacillati</taxon>
        <taxon>Bacillota</taxon>
        <taxon>Bacilli</taxon>
        <taxon>Bacillales</taxon>
        <taxon>Bacillaceae</taxon>
        <taxon>Paraliobacillus</taxon>
    </lineage>
</organism>
<keyword evidence="1 3" id="KW-0489">Methyltransferase</keyword>
<dbReference type="SUPFAM" id="SSF53335">
    <property type="entry name" value="S-adenosyl-L-methionine-dependent methyltransferases"/>
    <property type="match status" value="1"/>
</dbReference>
<accession>A0A366DWV9</accession>
<dbReference type="RefSeq" id="WP_113869759.1">
    <property type="nucleotide sequence ID" value="NZ_BAABQN010000009.1"/>
</dbReference>
<dbReference type="Pfam" id="PF06325">
    <property type="entry name" value="PrmA"/>
    <property type="match status" value="1"/>
</dbReference>
<protein>
    <submittedName>
        <fullName evidence="3">[LSU ribosomal protein L11P]-lysine N-methyltransferase</fullName>
    </submittedName>
</protein>
<dbReference type="OrthoDB" id="1888493at2"/>
<dbReference type="GO" id="GO:0005840">
    <property type="term" value="C:ribosome"/>
    <property type="evidence" value="ECO:0007669"/>
    <property type="project" value="UniProtKB-KW"/>
</dbReference>
<dbReference type="STRING" id="200904.GCA_900168775_01378"/>
<evidence type="ECO:0000256" key="2">
    <source>
        <dbReference type="ARBA" id="ARBA00022679"/>
    </source>
</evidence>
<comment type="caution">
    <text evidence="3">The sequence shown here is derived from an EMBL/GenBank/DDBJ whole genome shotgun (WGS) entry which is preliminary data.</text>
</comment>
<sequence>MLYQFSVQLPYTAINLYIEALSAVGIFNYYYEEPIYVTTTSNGYGYETKQQQHIPFYIFAEPEEVENLPDSYTTLIAKQLQLKPDDVKVEIIDDQLDQDPFQTVDLANGWVICYDQESVNMHNQKNVIQLDPQAAFGTGLHETTQDCLRIILDQSFRGRKVLDLGTGSGILSVAAALKGAETVIAVDREAVEREVLLQFGLNELDTNLTVEQADILADDAVLHESGDWIFINIGAEESIALINQHDLLKRTNHLLLSGIVEWNYQSLVELVESGGFTLQQNLQINEWMTFYFSK</sequence>
<dbReference type="CDD" id="cd02440">
    <property type="entry name" value="AdoMet_MTases"/>
    <property type="match status" value="1"/>
</dbReference>
<dbReference type="AlphaFoldDB" id="A0A366DWV9"/>
<dbReference type="PANTHER" id="PTHR43648:SF1">
    <property type="entry name" value="ELECTRON TRANSFER FLAVOPROTEIN BETA SUBUNIT LYSINE METHYLTRANSFERASE"/>
    <property type="match status" value="1"/>
</dbReference>
<evidence type="ECO:0000313" key="3">
    <source>
        <dbReference type="EMBL" id="RBO94557.1"/>
    </source>
</evidence>
<dbReference type="GO" id="GO:0032259">
    <property type="term" value="P:methylation"/>
    <property type="evidence" value="ECO:0007669"/>
    <property type="project" value="UniProtKB-KW"/>
</dbReference>
<proteinExistence type="predicted"/>
<dbReference type="EMBL" id="QNRI01000010">
    <property type="protein sequence ID" value="RBO94557.1"/>
    <property type="molecule type" value="Genomic_DNA"/>
</dbReference>
<dbReference type="InterPro" id="IPR050078">
    <property type="entry name" value="Ribosomal_L11_MeTrfase_PrmA"/>
</dbReference>